<proteinExistence type="predicted"/>
<organism evidence="1 2">
    <name type="scientific">Vararia minispora EC-137</name>
    <dbReference type="NCBI Taxonomy" id="1314806"/>
    <lineage>
        <taxon>Eukaryota</taxon>
        <taxon>Fungi</taxon>
        <taxon>Dikarya</taxon>
        <taxon>Basidiomycota</taxon>
        <taxon>Agaricomycotina</taxon>
        <taxon>Agaricomycetes</taxon>
        <taxon>Russulales</taxon>
        <taxon>Lachnocladiaceae</taxon>
        <taxon>Vararia</taxon>
    </lineage>
</organism>
<reference evidence="1" key="2">
    <citation type="journal article" date="2022" name="New Phytol.">
        <title>Evolutionary transition to the ectomycorrhizal habit in the genomes of a hyperdiverse lineage of mushroom-forming fungi.</title>
        <authorList>
            <person name="Looney B."/>
            <person name="Miyauchi S."/>
            <person name="Morin E."/>
            <person name="Drula E."/>
            <person name="Courty P.E."/>
            <person name="Kohler A."/>
            <person name="Kuo A."/>
            <person name="LaButti K."/>
            <person name="Pangilinan J."/>
            <person name="Lipzen A."/>
            <person name="Riley R."/>
            <person name="Andreopoulos W."/>
            <person name="He G."/>
            <person name="Johnson J."/>
            <person name="Nolan M."/>
            <person name="Tritt A."/>
            <person name="Barry K.W."/>
            <person name="Grigoriev I.V."/>
            <person name="Nagy L.G."/>
            <person name="Hibbett D."/>
            <person name="Henrissat B."/>
            <person name="Matheny P.B."/>
            <person name="Labbe J."/>
            <person name="Martin F.M."/>
        </authorList>
    </citation>
    <scope>NUCLEOTIDE SEQUENCE</scope>
    <source>
        <strain evidence="1">EC-137</strain>
    </source>
</reference>
<sequence>MEAIPRTLDTLPVELLYEIYLFSLSESFPQTNRRIHAVFCAAPSGIHAEYILGRHLAAQALTRSKTPIVTRALRFPLCSESVLDALLRHPSFPSLGEPGRPTLPRRLFRTLEKNRRSQDWRSRHAPLPFLEYLYTHPSIPAPDIDSHDGYPLAHAVRVGHRPLIDFLLAHGADPGRNGGLAVKLAIQRRDLQLLRVLVEPDASAGVGNRGKRRRVPDRVVLGSAHLRVAVQAQAAEVCNWLMREKGCVPDMKTFGFLRK</sequence>
<protein>
    <submittedName>
        <fullName evidence="1">Uncharacterized protein</fullName>
    </submittedName>
</protein>
<dbReference type="EMBL" id="MU273504">
    <property type="protein sequence ID" value="KAI0034199.1"/>
    <property type="molecule type" value="Genomic_DNA"/>
</dbReference>
<accession>A0ACB8QQX6</accession>
<evidence type="ECO:0000313" key="2">
    <source>
        <dbReference type="Proteomes" id="UP000814128"/>
    </source>
</evidence>
<evidence type="ECO:0000313" key="1">
    <source>
        <dbReference type="EMBL" id="KAI0034199.1"/>
    </source>
</evidence>
<gene>
    <name evidence="1" type="ORF">K488DRAFT_77360</name>
</gene>
<comment type="caution">
    <text evidence="1">The sequence shown here is derived from an EMBL/GenBank/DDBJ whole genome shotgun (WGS) entry which is preliminary data.</text>
</comment>
<name>A0ACB8QQX6_9AGAM</name>
<keyword evidence="2" id="KW-1185">Reference proteome</keyword>
<reference evidence="1" key="1">
    <citation type="submission" date="2021-02" db="EMBL/GenBank/DDBJ databases">
        <authorList>
            <consortium name="DOE Joint Genome Institute"/>
            <person name="Ahrendt S."/>
            <person name="Looney B.P."/>
            <person name="Miyauchi S."/>
            <person name="Morin E."/>
            <person name="Drula E."/>
            <person name="Courty P.E."/>
            <person name="Chicoki N."/>
            <person name="Fauchery L."/>
            <person name="Kohler A."/>
            <person name="Kuo A."/>
            <person name="Labutti K."/>
            <person name="Pangilinan J."/>
            <person name="Lipzen A."/>
            <person name="Riley R."/>
            <person name="Andreopoulos W."/>
            <person name="He G."/>
            <person name="Johnson J."/>
            <person name="Barry K.W."/>
            <person name="Grigoriev I.V."/>
            <person name="Nagy L."/>
            <person name="Hibbett D."/>
            <person name="Henrissat B."/>
            <person name="Matheny P.B."/>
            <person name="Labbe J."/>
            <person name="Martin F."/>
        </authorList>
    </citation>
    <scope>NUCLEOTIDE SEQUENCE</scope>
    <source>
        <strain evidence="1">EC-137</strain>
    </source>
</reference>
<dbReference type="Proteomes" id="UP000814128">
    <property type="component" value="Unassembled WGS sequence"/>
</dbReference>